<dbReference type="InParanoid" id="A0A419PLG6"/>
<evidence type="ECO:0000256" key="3">
    <source>
        <dbReference type="ARBA" id="ARBA00022692"/>
    </source>
</evidence>
<evidence type="ECO:0000256" key="2">
    <source>
        <dbReference type="ARBA" id="ARBA00006208"/>
    </source>
</evidence>
<evidence type="ECO:0000256" key="4">
    <source>
        <dbReference type="ARBA" id="ARBA00022989"/>
    </source>
</evidence>
<comment type="subcellular location">
    <subcellularLocation>
        <location evidence="1">Membrane</location>
        <topology evidence="1">Multi-pass membrane protein</topology>
    </subcellularLocation>
</comment>
<dbReference type="Proteomes" id="UP000286415">
    <property type="component" value="Unassembled WGS sequence"/>
</dbReference>
<dbReference type="InterPro" id="IPR006696">
    <property type="entry name" value="DUF423"/>
</dbReference>
<keyword evidence="7" id="KW-1185">Reference proteome</keyword>
<dbReference type="OrthoDB" id="269173at2759"/>
<organism evidence="6 7">
    <name type="scientific">Clonorchis sinensis</name>
    <name type="common">Chinese liver fluke</name>
    <dbReference type="NCBI Taxonomy" id="79923"/>
    <lineage>
        <taxon>Eukaryota</taxon>
        <taxon>Metazoa</taxon>
        <taxon>Spiralia</taxon>
        <taxon>Lophotrochozoa</taxon>
        <taxon>Platyhelminthes</taxon>
        <taxon>Trematoda</taxon>
        <taxon>Digenea</taxon>
        <taxon>Opisthorchiida</taxon>
        <taxon>Opisthorchiata</taxon>
        <taxon>Opisthorchiidae</taxon>
        <taxon>Clonorchis</taxon>
    </lineage>
</organism>
<keyword evidence="3 6" id="KW-0812">Transmembrane</keyword>
<dbReference type="Pfam" id="PF04241">
    <property type="entry name" value="DUF423"/>
    <property type="match status" value="1"/>
</dbReference>
<keyword evidence="4" id="KW-1133">Transmembrane helix</keyword>
<evidence type="ECO:0000256" key="1">
    <source>
        <dbReference type="ARBA" id="ARBA00004141"/>
    </source>
</evidence>
<name>A0A419PLG6_CLOSI</name>
<evidence type="ECO:0000256" key="5">
    <source>
        <dbReference type="ARBA" id="ARBA00023136"/>
    </source>
</evidence>
<reference evidence="6 7" key="1">
    <citation type="journal article" date="2018" name="Biotechnol. Adv.">
        <title>Improved genomic resources and new bioinformatic workflow for the carcinogenic parasite Clonorchis sinensis: Biotechnological implications.</title>
        <authorList>
            <person name="Wang D."/>
            <person name="Korhonen P.K."/>
            <person name="Gasser R.B."/>
            <person name="Young N.D."/>
        </authorList>
    </citation>
    <scope>NUCLEOTIDE SEQUENCE [LARGE SCALE GENOMIC DNA]</scope>
    <source>
        <strain evidence="6">Cs-k2</strain>
    </source>
</reference>
<dbReference type="AlphaFoldDB" id="A0A419PLG6"/>
<accession>A0A419PLG6</accession>
<reference evidence="6 7" key="2">
    <citation type="journal article" date="2021" name="Genomics">
        <title>High-quality reference genome for Clonorchis sinensis.</title>
        <authorList>
            <person name="Young N.D."/>
            <person name="Stroehlein A.J."/>
            <person name="Kinkar L."/>
            <person name="Wang T."/>
            <person name="Sohn W.M."/>
            <person name="Chang B.C.H."/>
            <person name="Kaur P."/>
            <person name="Weisz D."/>
            <person name="Dudchenko O."/>
            <person name="Aiden E.L."/>
            <person name="Korhonen P.K."/>
            <person name="Gasser R.B."/>
        </authorList>
    </citation>
    <scope>NUCLEOTIDE SEQUENCE [LARGE SCALE GENOMIC DNA]</scope>
    <source>
        <strain evidence="6">Cs-k2</strain>
    </source>
</reference>
<protein>
    <submittedName>
        <fullName evidence="6">Transmembrane protein 256</fullName>
    </submittedName>
</protein>
<proteinExistence type="inferred from homology"/>
<dbReference type="FunCoup" id="A0A419PLG6">
    <property type="interactions" value="85"/>
</dbReference>
<dbReference type="GO" id="GO:0016020">
    <property type="term" value="C:membrane"/>
    <property type="evidence" value="ECO:0007669"/>
    <property type="project" value="UniProtKB-SubCell"/>
</dbReference>
<comment type="caution">
    <text evidence="6">The sequence shown here is derived from an EMBL/GenBank/DDBJ whole genome shotgun (WGS) entry which is preliminary data.</text>
</comment>
<dbReference type="PANTHER" id="PTHR43461:SF1">
    <property type="entry name" value="TRANSMEMBRANE PROTEIN 256"/>
    <property type="match status" value="1"/>
</dbReference>
<sequence>MLRKFCELLMLFAFQDGVLVALLVLGKRHGTMWWLADIGGIYAITMVHVPYVNDLLNAFAAPVKYLLSSTRVTAEEPTLVIVPDSFSLNMLVRLAGLSGALSVIAGAFGAHGFSADREKDKRIFQTGAYYNLVHSIALLGATQARRPNLTAGLFLLGMSMFCGSCYYVALTGDNRVSKIAPVGGITLIVAWLSFVV</sequence>
<dbReference type="PANTHER" id="PTHR43461">
    <property type="entry name" value="TRANSMEMBRANE PROTEIN 256"/>
    <property type="match status" value="1"/>
</dbReference>
<keyword evidence="5" id="KW-0472">Membrane</keyword>
<gene>
    <name evidence="6" type="ORF">CSKR_104428</name>
</gene>
<evidence type="ECO:0000313" key="7">
    <source>
        <dbReference type="Proteomes" id="UP000286415"/>
    </source>
</evidence>
<comment type="similarity">
    <text evidence="2">Belongs to the TMEM256 family.</text>
</comment>
<evidence type="ECO:0000313" key="6">
    <source>
        <dbReference type="EMBL" id="KAG5453299.1"/>
    </source>
</evidence>
<dbReference type="EMBL" id="NIRI02000013">
    <property type="protein sequence ID" value="KAG5453299.1"/>
    <property type="molecule type" value="Genomic_DNA"/>
</dbReference>